<gene>
    <name evidence="1" type="primary">TRF5</name>
    <name evidence="1" type="ORF">DSO57_1018282</name>
</gene>
<comment type="caution">
    <text evidence="1">The sequence shown here is derived from an EMBL/GenBank/DDBJ whole genome shotgun (WGS) entry which is preliminary data.</text>
</comment>
<accession>A0ACC2TF93</accession>
<dbReference type="Proteomes" id="UP001165960">
    <property type="component" value="Unassembled WGS sequence"/>
</dbReference>
<name>A0ACC2TF93_9FUNG</name>
<dbReference type="EMBL" id="QTSX02002919">
    <property type="protein sequence ID" value="KAJ9073267.1"/>
    <property type="molecule type" value="Genomic_DNA"/>
</dbReference>
<protein>
    <submittedName>
        <fullName evidence="1">Poly(A) polymerase, variant 2</fullName>
        <ecNumber evidence="1">2.7.7.19</ecNumber>
    </submittedName>
</protein>
<dbReference type="EC" id="2.7.7.19" evidence="1"/>
<sequence length="522" mass="59175">MENKRPPRPNFSKLAQGLLEKERKRNSPHDVTNQGDQKLNPDKRHNKHPPIQNSQRLGPLRPPQQQNLLEDKRTAKQQSEVVKKKNNKPALYKPEPSTKDSSDPRDESEMKPTLESSSQPSSTWDEEIKINTKLIPEVEDFIAFEKSNATFKYVAEEESEVYKTPWFDPNAYNLKLSPTDRLQMEVTSLIEYLSPTPAEIAVRKWLCDSVEQAAQSVFPTATVNIFGSFSTQLFLPTSDVDLVVSIPDLAGEENVVPCLRKIAKALSKKLDIVHLDVRSKAKVQLRVFLYSSLQVPIINFLENQSELEVDISLNMDSGLASRTLIRDFMDQCPAIRPLIMIVKHFMDLKELNKVFNGGLGSYAITLLVISFLQIHPRIRSGEIDPSENLGVLLVEFFELYGPSFNPNHVGISLTNGGRYYRKIKKPNQPTNLRVSPLELLDPQDETNNVARSSHGFINAQTAFKGAFATLTQNLLRYNSHLERSKGVPYATSILGSILHVPQSTIERRLKHEEIWDKLTIPF</sequence>
<organism evidence="1 2">
    <name type="scientific">Entomophthora muscae</name>
    <dbReference type="NCBI Taxonomy" id="34485"/>
    <lineage>
        <taxon>Eukaryota</taxon>
        <taxon>Fungi</taxon>
        <taxon>Fungi incertae sedis</taxon>
        <taxon>Zoopagomycota</taxon>
        <taxon>Entomophthoromycotina</taxon>
        <taxon>Entomophthoromycetes</taxon>
        <taxon>Entomophthorales</taxon>
        <taxon>Entomophthoraceae</taxon>
        <taxon>Entomophthora</taxon>
    </lineage>
</organism>
<evidence type="ECO:0000313" key="2">
    <source>
        <dbReference type="Proteomes" id="UP001165960"/>
    </source>
</evidence>
<keyword evidence="2" id="KW-1185">Reference proteome</keyword>
<reference evidence="1" key="1">
    <citation type="submission" date="2022-04" db="EMBL/GenBank/DDBJ databases">
        <title>Genome of the entomopathogenic fungus Entomophthora muscae.</title>
        <authorList>
            <person name="Elya C."/>
            <person name="Lovett B.R."/>
            <person name="Lee E."/>
            <person name="Macias A.M."/>
            <person name="Hajek A.E."/>
            <person name="De Bivort B.L."/>
            <person name="Kasson M.T."/>
            <person name="De Fine Licht H.H."/>
            <person name="Stajich J.E."/>
        </authorList>
    </citation>
    <scope>NUCLEOTIDE SEQUENCE</scope>
    <source>
        <strain evidence="1">Berkeley</strain>
    </source>
</reference>
<proteinExistence type="predicted"/>
<keyword evidence="1" id="KW-0808">Transferase</keyword>
<evidence type="ECO:0000313" key="1">
    <source>
        <dbReference type="EMBL" id="KAJ9073267.1"/>
    </source>
</evidence>
<keyword evidence="1" id="KW-0548">Nucleotidyltransferase</keyword>